<dbReference type="OrthoDB" id="9787070at2"/>
<evidence type="ECO:0000256" key="2">
    <source>
        <dbReference type="HAMAP-Rule" id="MF_01940"/>
    </source>
</evidence>
<gene>
    <name evidence="3" type="ORF">FB566_2676</name>
</gene>
<dbReference type="PANTHER" id="PTHR35561:SF1">
    <property type="entry name" value="RNA 2',3'-CYCLIC PHOSPHODIESTERASE"/>
    <property type="match status" value="1"/>
</dbReference>
<dbReference type="Proteomes" id="UP000317043">
    <property type="component" value="Unassembled WGS sequence"/>
</dbReference>
<protein>
    <recommendedName>
        <fullName evidence="2">RNA 2',3'-cyclic phosphodiesterase</fullName>
        <shortName evidence="2">RNA 2',3'-CPDase</shortName>
        <ecNumber evidence="2">3.1.4.58</ecNumber>
    </recommendedName>
</protein>
<feature type="active site" description="Proton donor" evidence="2">
    <location>
        <position position="49"/>
    </location>
</feature>
<dbReference type="GO" id="GO:0016874">
    <property type="term" value="F:ligase activity"/>
    <property type="evidence" value="ECO:0007669"/>
    <property type="project" value="UniProtKB-KW"/>
</dbReference>
<feature type="short sequence motif" description="HXTX 2" evidence="2">
    <location>
        <begin position="135"/>
        <end position="138"/>
    </location>
</feature>
<dbReference type="AlphaFoldDB" id="A0A543AX21"/>
<dbReference type="HAMAP" id="MF_01940">
    <property type="entry name" value="RNA_CPDase"/>
    <property type="match status" value="1"/>
</dbReference>
<comment type="function">
    <text evidence="2">Hydrolyzes RNA 2',3'-cyclic phosphodiester to an RNA 2'-phosphomonoester.</text>
</comment>
<feature type="active site" description="Proton acceptor" evidence="2">
    <location>
        <position position="135"/>
    </location>
</feature>
<keyword evidence="4" id="KW-1185">Reference proteome</keyword>
<evidence type="ECO:0000313" key="4">
    <source>
        <dbReference type="Proteomes" id="UP000317043"/>
    </source>
</evidence>
<dbReference type="InterPro" id="IPR009097">
    <property type="entry name" value="Cyclic_Pdiesterase"/>
</dbReference>
<proteinExistence type="inferred from homology"/>
<feature type="short sequence motif" description="HXTX 1" evidence="2">
    <location>
        <begin position="49"/>
        <end position="52"/>
    </location>
</feature>
<dbReference type="InParanoid" id="A0A543AX21"/>
<organism evidence="3 4">
    <name type="scientific">Stackebrandtia endophytica</name>
    <dbReference type="NCBI Taxonomy" id="1496996"/>
    <lineage>
        <taxon>Bacteria</taxon>
        <taxon>Bacillati</taxon>
        <taxon>Actinomycetota</taxon>
        <taxon>Actinomycetes</taxon>
        <taxon>Glycomycetales</taxon>
        <taxon>Glycomycetaceae</taxon>
        <taxon>Stackebrandtia</taxon>
    </lineage>
</organism>
<evidence type="ECO:0000313" key="3">
    <source>
        <dbReference type="EMBL" id="TQL77126.1"/>
    </source>
</evidence>
<dbReference type="GO" id="GO:0004113">
    <property type="term" value="F:2',3'-cyclic-nucleotide 3'-phosphodiesterase activity"/>
    <property type="evidence" value="ECO:0007669"/>
    <property type="project" value="InterPro"/>
</dbReference>
<dbReference type="GO" id="GO:0008664">
    <property type="term" value="F:RNA 2',3'-cyclic 3'-phosphodiesterase activity"/>
    <property type="evidence" value="ECO:0007669"/>
    <property type="project" value="UniProtKB-EC"/>
</dbReference>
<dbReference type="InterPro" id="IPR004175">
    <property type="entry name" value="RNA_CPDase"/>
</dbReference>
<name>A0A543AX21_9ACTN</name>
<comment type="catalytic activity">
    <reaction evidence="2">
        <text>a 3'-end 2',3'-cyclophospho-ribonucleotide-RNA + H2O = a 3'-end 2'-phospho-ribonucleotide-RNA + H(+)</text>
        <dbReference type="Rhea" id="RHEA:11828"/>
        <dbReference type="Rhea" id="RHEA-COMP:10464"/>
        <dbReference type="Rhea" id="RHEA-COMP:17353"/>
        <dbReference type="ChEBI" id="CHEBI:15377"/>
        <dbReference type="ChEBI" id="CHEBI:15378"/>
        <dbReference type="ChEBI" id="CHEBI:83064"/>
        <dbReference type="ChEBI" id="CHEBI:173113"/>
        <dbReference type="EC" id="3.1.4.58"/>
    </reaction>
</comment>
<reference evidence="3 4" key="1">
    <citation type="submission" date="2019-06" db="EMBL/GenBank/DDBJ databases">
        <title>Sequencing the genomes of 1000 actinobacteria strains.</title>
        <authorList>
            <person name="Klenk H.-P."/>
        </authorList>
    </citation>
    <scope>NUCLEOTIDE SEQUENCE [LARGE SCALE GENOMIC DNA]</scope>
    <source>
        <strain evidence="3 4">DSM 45928</strain>
    </source>
</reference>
<comment type="caution">
    <text evidence="3">The sequence shown here is derived from an EMBL/GenBank/DDBJ whole genome shotgun (WGS) entry which is preliminary data.</text>
</comment>
<dbReference type="SUPFAM" id="SSF55144">
    <property type="entry name" value="LigT-like"/>
    <property type="match status" value="1"/>
</dbReference>
<dbReference type="PANTHER" id="PTHR35561">
    <property type="entry name" value="RNA 2',3'-CYCLIC PHOSPHODIESTERASE"/>
    <property type="match status" value="1"/>
</dbReference>
<dbReference type="RefSeq" id="WP_142039550.1">
    <property type="nucleotide sequence ID" value="NZ_JBHTGS010000001.1"/>
</dbReference>
<sequence>MSVIQWKGTYRLFAAIRPPRDAIDHLTDYLTDLHVAVPWSRCLRYDLWHVTVAYLGETETDRVGRIGEAMRSAVEHTSLLRLALSGGGRWGRGRYNIVYTGLSGEVDRLVGLAMRTRVAFDEVGQDYDRKQYRPHLTLAPASARLGNAESAEDLFTLRRYQGPEWTVSSVGLYNSVVHPELRYDLIDSVELG</sequence>
<accession>A0A543AX21</accession>
<dbReference type="NCBIfam" id="TIGR02258">
    <property type="entry name" value="2_5_ligase"/>
    <property type="match status" value="1"/>
</dbReference>
<evidence type="ECO:0000256" key="1">
    <source>
        <dbReference type="ARBA" id="ARBA00022801"/>
    </source>
</evidence>
<keyword evidence="3" id="KW-0436">Ligase</keyword>
<comment type="similarity">
    <text evidence="2">Belongs to the 2H phosphoesterase superfamily. ThpR family.</text>
</comment>
<keyword evidence="1 2" id="KW-0378">Hydrolase</keyword>
<dbReference type="EMBL" id="VFOW01000001">
    <property type="protein sequence ID" value="TQL77126.1"/>
    <property type="molecule type" value="Genomic_DNA"/>
</dbReference>
<dbReference type="Gene3D" id="3.90.1140.10">
    <property type="entry name" value="Cyclic phosphodiesterase"/>
    <property type="match status" value="1"/>
</dbReference>
<dbReference type="EC" id="3.1.4.58" evidence="2"/>